<accession>A0A1A9ZKY2</accession>
<dbReference type="AlphaFoldDB" id="A0A1A9ZKY2"/>
<sequence length="172" mass="19477">MKTAASKKIERHVLKAVNALNRGCFHNGVDERAILGQVRRQMTNLAPVRNVGRLVRQSLRKLIDDGLVHRTSAENVFVSTSSTKRHSIKPHKGSLSQLDPNKPRTECLSEESLSGDEFERALKRLRTNNRKVLYSGRPVPLPKKREHVRKVNERANALVKSMDPANDFILID</sequence>
<proteinExistence type="predicted"/>
<keyword evidence="3" id="KW-1185">Reference proteome</keyword>
<reference evidence="3" key="1">
    <citation type="submission" date="2014-03" db="EMBL/GenBank/DDBJ databases">
        <authorList>
            <person name="Aksoy S."/>
            <person name="Warren W."/>
            <person name="Wilson R.K."/>
        </authorList>
    </citation>
    <scope>NUCLEOTIDE SEQUENCE [LARGE SCALE GENOMIC DNA]</scope>
    <source>
        <strain evidence="3">IAEA</strain>
    </source>
</reference>
<dbReference type="VEuPathDB" id="VectorBase:GPAI017895"/>
<reference evidence="2" key="2">
    <citation type="submission" date="2020-05" db="UniProtKB">
        <authorList>
            <consortium name="EnsemblMetazoa"/>
        </authorList>
    </citation>
    <scope>IDENTIFICATION</scope>
    <source>
        <strain evidence="2">IAEA</strain>
    </source>
</reference>
<feature type="compositionally biased region" description="Basic residues" evidence="1">
    <location>
        <begin position="83"/>
        <end position="92"/>
    </location>
</feature>
<protein>
    <submittedName>
        <fullName evidence="2">Uncharacterized protein</fullName>
    </submittedName>
</protein>
<feature type="region of interest" description="Disordered" evidence="1">
    <location>
        <begin position="79"/>
        <end position="106"/>
    </location>
</feature>
<evidence type="ECO:0000313" key="2">
    <source>
        <dbReference type="EnsemblMetazoa" id="GPAI017895-PA"/>
    </source>
</evidence>
<dbReference type="Proteomes" id="UP000092445">
    <property type="component" value="Unassembled WGS sequence"/>
</dbReference>
<organism evidence="2 3">
    <name type="scientific">Glossina pallidipes</name>
    <name type="common">Tsetse fly</name>
    <dbReference type="NCBI Taxonomy" id="7398"/>
    <lineage>
        <taxon>Eukaryota</taxon>
        <taxon>Metazoa</taxon>
        <taxon>Ecdysozoa</taxon>
        <taxon>Arthropoda</taxon>
        <taxon>Hexapoda</taxon>
        <taxon>Insecta</taxon>
        <taxon>Pterygota</taxon>
        <taxon>Neoptera</taxon>
        <taxon>Endopterygota</taxon>
        <taxon>Diptera</taxon>
        <taxon>Brachycera</taxon>
        <taxon>Muscomorpha</taxon>
        <taxon>Hippoboscoidea</taxon>
        <taxon>Glossinidae</taxon>
        <taxon>Glossina</taxon>
    </lineage>
</organism>
<dbReference type="EnsemblMetazoa" id="GPAI017895-RA">
    <property type="protein sequence ID" value="GPAI017895-PA"/>
    <property type="gene ID" value="GPAI017895"/>
</dbReference>
<name>A0A1A9ZKY2_GLOPL</name>
<evidence type="ECO:0000313" key="3">
    <source>
        <dbReference type="Proteomes" id="UP000092445"/>
    </source>
</evidence>
<evidence type="ECO:0000256" key="1">
    <source>
        <dbReference type="SAM" id="MobiDB-lite"/>
    </source>
</evidence>